<protein>
    <submittedName>
        <fullName evidence="2">Uncharacterized protein</fullName>
    </submittedName>
</protein>
<name>A0A178LY21_MYCIR</name>
<reference evidence="2 3" key="1">
    <citation type="submission" date="2016-04" db="EMBL/GenBank/DDBJ databases">
        <title>Draft Genome Sequences of Staphylococcus capitis Strain H36, S. capitis Strain H65, S. cohnii Strain H62, S. hominis Strain H69, Mycobacterium iranicum Strain H39, Plantibacter sp. Strain H53, Pseudomonas oryzihabitans Strain H72, and Microbacterium sp. Strain H83, isolated from residential settings.</title>
        <authorList>
            <person name="Lymperopoulou D."/>
            <person name="Adams R.I."/>
            <person name="Lindow S."/>
            <person name="Coil D.A."/>
            <person name="Jospin G."/>
            <person name="Eisen J.A."/>
        </authorList>
    </citation>
    <scope>NUCLEOTIDE SEQUENCE [LARGE SCALE GENOMIC DNA]</scope>
    <source>
        <strain evidence="2 3">H39</strain>
    </source>
</reference>
<organism evidence="2 3">
    <name type="scientific">Mycolicibacterium iranicum</name>
    <name type="common">Mycobacterium iranicum</name>
    <dbReference type="NCBI Taxonomy" id="912594"/>
    <lineage>
        <taxon>Bacteria</taxon>
        <taxon>Bacillati</taxon>
        <taxon>Actinomycetota</taxon>
        <taxon>Actinomycetes</taxon>
        <taxon>Mycobacteriales</taxon>
        <taxon>Mycobacteriaceae</taxon>
        <taxon>Mycolicibacterium</taxon>
    </lineage>
</organism>
<dbReference type="EMBL" id="LWCS01000018">
    <property type="protein sequence ID" value="OAN39332.1"/>
    <property type="molecule type" value="Genomic_DNA"/>
</dbReference>
<dbReference type="Proteomes" id="UP000078396">
    <property type="component" value="Unassembled WGS sequence"/>
</dbReference>
<evidence type="ECO:0000256" key="1">
    <source>
        <dbReference type="SAM" id="SignalP"/>
    </source>
</evidence>
<accession>A0A178LY21</accession>
<gene>
    <name evidence="2" type="ORF">A4X20_18120</name>
</gene>
<dbReference type="AlphaFoldDB" id="A0A178LY21"/>
<feature type="chain" id="PRO_5039542368" evidence="1">
    <location>
        <begin position="33"/>
        <end position="61"/>
    </location>
</feature>
<sequence length="61" mass="6808">MAPRRFQRRRPTICTVSTANAFAVLTTPPMLASLPKFSIAMCSGCLRRSMSAMIASRVQYR</sequence>
<evidence type="ECO:0000313" key="3">
    <source>
        <dbReference type="Proteomes" id="UP000078396"/>
    </source>
</evidence>
<evidence type="ECO:0000313" key="2">
    <source>
        <dbReference type="EMBL" id="OAN39332.1"/>
    </source>
</evidence>
<comment type="caution">
    <text evidence="2">The sequence shown here is derived from an EMBL/GenBank/DDBJ whole genome shotgun (WGS) entry which is preliminary data.</text>
</comment>
<keyword evidence="1" id="KW-0732">Signal</keyword>
<feature type="signal peptide" evidence="1">
    <location>
        <begin position="1"/>
        <end position="32"/>
    </location>
</feature>
<proteinExistence type="predicted"/>